<gene>
    <name evidence="1" type="ORF">IFO69_01145</name>
</gene>
<dbReference type="InterPro" id="IPR032342">
    <property type="entry name" value="DUF4861"/>
</dbReference>
<dbReference type="Proteomes" id="UP000647133">
    <property type="component" value="Unassembled WGS sequence"/>
</dbReference>
<dbReference type="Pfam" id="PF16153">
    <property type="entry name" value="DUF4861"/>
    <property type="match status" value="1"/>
</dbReference>
<evidence type="ECO:0000313" key="1">
    <source>
        <dbReference type="EMBL" id="MBD8487343.1"/>
    </source>
</evidence>
<protein>
    <submittedName>
        <fullName evidence="1">DUF4861 family protein</fullName>
    </submittedName>
</protein>
<keyword evidence="2" id="KW-1185">Reference proteome</keyword>
<accession>A0ABR9AF87</accession>
<dbReference type="EMBL" id="JACYTQ010000001">
    <property type="protein sequence ID" value="MBD8487343.1"/>
    <property type="molecule type" value="Genomic_DNA"/>
</dbReference>
<proteinExistence type="predicted"/>
<comment type="caution">
    <text evidence="1">The sequence shown here is derived from an EMBL/GenBank/DDBJ whole genome shotgun (WGS) entry which is preliminary data.</text>
</comment>
<reference evidence="1 2" key="1">
    <citation type="submission" date="2020-09" db="EMBL/GenBank/DDBJ databases">
        <title>Echinicola sp. CAU 1574 isolated from sand of Sido Beach.</title>
        <authorList>
            <person name="Kim W."/>
        </authorList>
    </citation>
    <scope>NUCLEOTIDE SEQUENCE [LARGE SCALE GENOMIC DNA]</scope>
    <source>
        <strain evidence="1 2">CAU 1574</strain>
    </source>
</reference>
<evidence type="ECO:0000313" key="2">
    <source>
        <dbReference type="Proteomes" id="UP000647133"/>
    </source>
</evidence>
<sequence>MGVSIGVTMASCDTEQKQSVKSIIVHNELDFARQEVVAIPMDDLSGFIGEQSHKDLRIKMEGATDYQRTQWIDYDQDNKPDELLFLAEVPAGASVNYELGMDIDAVVPESDVIAYSRFVPERTDDYTWENDKVAFRTYGPTGQKEALAGVAGSTLSSGIDLWLKRTEHSIIDKWYAEHLKSPGYYHIDHGEGFDPYHVGASRGTGGSGIWAEDSLYVSENYVKYNTIAQGPLRTVFELEYAAWSPYEVTETKRITLDLGSNFSKFDISMDSKEPLPNYAVGITLHNKKGEFKIDEETGWIRHWEQIKDSFVGEGIVMDVAEIDSAFVRESEVADQSNLLLLAKPSSVVSYYAGFAWVKSGQVNAVEDWDKMLDQQAAIIKSPLKVTME</sequence>
<name>A0ABR9AF87_9BACT</name>
<organism evidence="1 2">
    <name type="scientific">Echinicola arenosa</name>
    <dbReference type="NCBI Taxonomy" id="2774144"/>
    <lineage>
        <taxon>Bacteria</taxon>
        <taxon>Pseudomonadati</taxon>
        <taxon>Bacteroidota</taxon>
        <taxon>Cytophagia</taxon>
        <taxon>Cytophagales</taxon>
        <taxon>Cyclobacteriaceae</taxon>
        <taxon>Echinicola</taxon>
    </lineage>
</organism>